<proteinExistence type="predicted"/>
<dbReference type="SUPFAM" id="SSF55781">
    <property type="entry name" value="GAF domain-like"/>
    <property type="match status" value="1"/>
</dbReference>
<accession>A0A1F5XVD2</accession>
<gene>
    <name evidence="2" type="ORF">A3H05_00255</name>
</gene>
<dbReference type="PANTHER" id="PTHR43102:SF2">
    <property type="entry name" value="GAF DOMAIN-CONTAINING PROTEIN"/>
    <property type="match status" value="1"/>
</dbReference>
<dbReference type="EMBL" id="MFIP01000021">
    <property type="protein sequence ID" value="OGF91852.1"/>
    <property type="molecule type" value="Genomic_DNA"/>
</dbReference>
<feature type="domain" description="GAF" evidence="1">
    <location>
        <begin position="27"/>
        <end position="158"/>
    </location>
</feature>
<dbReference type="Gene3D" id="3.30.450.40">
    <property type="match status" value="1"/>
</dbReference>
<comment type="caution">
    <text evidence="2">The sequence shown here is derived from an EMBL/GenBank/DDBJ whole genome shotgun (WGS) entry which is preliminary data.</text>
</comment>
<evidence type="ECO:0000313" key="2">
    <source>
        <dbReference type="EMBL" id="OGF91852.1"/>
    </source>
</evidence>
<dbReference type="InterPro" id="IPR003018">
    <property type="entry name" value="GAF"/>
</dbReference>
<evidence type="ECO:0000259" key="1">
    <source>
        <dbReference type="Pfam" id="PF01590"/>
    </source>
</evidence>
<dbReference type="InterPro" id="IPR029016">
    <property type="entry name" value="GAF-like_dom_sf"/>
</dbReference>
<evidence type="ECO:0000313" key="3">
    <source>
        <dbReference type="Proteomes" id="UP000177334"/>
    </source>
</evidence>
<sequence length="161" mass="18464">MQIAPIPENEKERMEAVHRMAILDTKPEERFDRLTKEAVEKLKVPISTLTILDSKREWFKSCQGLDQKEGERAISFCGHALFAEDIFIVEDTLKDPHFADNPMVISFPFIRFYAGVAIFDYKTGQPVGVFCVKDTKPRLFSAEEISILIDIANRAEKELNK</sequence>
<dbReference type="PANTHER" id="PTHR43102">
    <property type="entry name" value="SLR1143 PROTEIN"/>
    <property type="match status" value="1"/>
</dbReference>
<dbReference type="AlphaFoldDB" id="A0A1F5XVD2"/>
<protein>
    <recommendedName>
        <fullName evidence="1">GAF domain-containing protein</fullName>
    </recommendedName>
</protein>
<dbReference type="Proteomes" id="UP000177334">
    <property type="component" value="Unassembled WGS sequence"/>
</dbReference>
<name>A0A1F5XVD2_9BACT</name>
<reference evidence="2 3" key="1">
    <citation type="journal article" date="2016" name="Nat. Commun.">
        <title>Thousands of microbial genomes shed light on interconnected biogeochemical processes in an aquifer system.</title>
        <authorList>
            <person name="Anantharaman K."/>
            <person name="Brown C.T."/>
            <person name="Hug L.A."/>
            <person name="Sharon I."/>
            <person name="Castelle C.J."/>
            <person name="Probst A.J."/>
            <person name="Thomas B.C."/>
            <person name="Singh A."/>
            <person name="Wilkins M.J."/>
            <person name="Karaoz U."/>
            <person name="Brodie E.L."/>
            <person name="Williams K.H."/>
            <person name="Hubbard S.S."/>
            <person name="Banfield J.F."/>
        </authorList>
    </citation>
    <scope>NUCLEOTIDE SEQUENCE [LARGE SCALE GENOMIC DNA]</scope>
</reference>
<dbReference type="Pfam" id="PF01590">
    <property type="entry name" value="GAF"/>
    <property type="match status" value="1"/>
</dbReference>
<organism evidence="2 3">
    <name type="scientific">Candidatus Giovannonibacteria bacterium RIFCSPLOWO2_12_FULL_43_26</name>
    <dbReference type="NCBI Taxonomy" id="1798363"/>
    <lineage>
        <taxon>Bacteria</taxon>
        <taxon>Candidatus Giovannoniibacteriota</taxon>
    </lineage>
</organism>